<protein>
    <submittedName>
        <fullName evidence="1">Uncharacterized protein</fullName>
    </submittedName>
</protein>
<evidence type="ECO:0000313" key="1">
    <source>
        <dbReference type="EMBL" id="EDM87712.1"/>
    </source>
</evidence>
<dbReference type="Proteomes" id="UP000006002">
    <property type="component" value="Unassembled WGS sequence"/>
</dbReference>
<dbReference type="RefSeq" id="WP_005425646.1">
    <property type="nucleotide sequence ID" value="NZ_DS264328.1"/>
</dbReference>
<dbReference type="AlphaFoldDB" id="A5ZR93"/>
<sequence>MLNTRHLSEKSKEIELQKDPQRKTLNLISDCLKTHNVEYMLI</sequence>
<comment type="caution">
    <text evidence="1">The sequence shown here is derived from an EMBL/GenBank/DDBJ whole genome shotgun (WGS) entry which is preliminary data.</text>
</comment>
<name>A5ZR93_9FIRM</name>
<reference evidence="1 2" key="2">
    <citation type="submission" date="2007-04" db="EMBL/GenBank/DDBJ databases">
        <title>Draft genome sequence of Ruminococcus obeum (ATCC 29174).</title>
        <authorList>
            <person name="Sudarsanam P."/>
            <person name="Ley R."/>
            <person name="Guruge J."/>
            <person name="Turnbaugh P.J."/>
            <person name="Mahowald M."/>
            <person name="Liep D."/>
            <person name="Gordon J."/>
        </authorList>
    </citation>
    <scope>NUCLEOTIDE SEQUENCE [LARGE SCALE GENOMIC DNA]</scope>
    <source>
        <strain evidence="1 2">ATCC 29174</strain>
    </source>
</reference>
<organism evidence="1 2">
    <name type="scientific">Blautia obeum ATCC 29174</name>
    <dbReference type="NCBI Taxonomy" id="411459"/>
    <lineage>
        <taxon>Bacteria</taxon>
        <taxon>Bacillati</taxon>
        <taxon>Bacillota</taxon>
        <taxon>Clostridia</taxon>
        <taxon>Lachnospirales</taxon>
        <taxon>Lachnospiraceae</taxon>
        <taxon>Blautia</taxon>
    </lineage>
</organism>
<evidence type="ECO:0000313" key="2">
    <source>
        <dbReference type="Proteomes" id="UP000006002"/>
    </source>
</evidence>
<dbReference type="HOGENOM" id="CLU_3247986_0_0_9"/>
<gene>
    <name evidence="1" type="ORF">RUMOBE_01521</name>
</gene>
<accession>A5ZR93</accession>
<dbReference type="EMBL" id="AAVO02000005">
    <property type="protein sequence ID" value="EDM87712.1"/>
    <property type="molecule type" value="Genomic_DNA"/>
</dbReference>
<reference evidence="1 2" key="1">
    <citation type="submission" date="2007-03" db="EMBL/GenBank/DDBJ databases">
        <authorList>
            <person name="Fulton L."/>
            <person name="Clifton S."/>
            <person name="Fulton B."/>
            <person name="Xu J."/>
            <person name="Minx P."/>
            <person name="Pepin K.H."/>
            <person name="Johnson M."/>
            <person name="Thiruvilangam P."/>
            <person name="Bhonagiri V."/>
            <person name="Nash W.E."/>
            <person name="Mardis E.R."/>
            <person name="Wilson R.K."/>
        </authorList>
    </citation>
    <scope>NUCLEOTIDE SEQUENCE [LARGE SCALE GENOMIC DNA]</scope>
    <source>
        <strain evidence="1 2">ATCC 29174</strain>
    </source>
</reference>
<proteinExistence type="predicted"/>